<feature type="domain" description="Homeobox" evidence="5">
    <location>
        <begin position="138"/>
        <end position="201"/>
    </location>
</feature>
<dbReference type="PROSITE" id="PS00028">
    <property type="entry name" value="ZINC_FINGER_C2H2_1"/>
    <property type="match status" value="1"/>
</dbReference>
<evidence type="ECO:0000313" key="8">
    <source>
        <dbReference type="Proteomes" id="UP000250140"/>
    </source>
</evidence>
<protein>
    <recommendedName>
        <fullName evidence="9">Homeobox domain-containing protein</fullName>
    </recommendedName>
</protein>
<dbReference type="Gene3D" id="1.10.10.60">
    <property type="entry name" value="Homeodomain-like"/>
    <property type="match status" value="1"/>
</dbReference>
<evidence type="ECO:0000256" key="2">
    <source>
        <dbReference type="PROSITE-ProRule" id="PRU00108"/>
    </source>
</evidence>
<dbReference type="Pfam" id="PF00046">
    <property type="entry name" value="Homeodomain"/>
    <property type="match status" value="1"/>
</dbReference>
<dbReference type="CDD" id="cd00086">
    <property type="entry name" value="homeodomain"/>
    <property type="match status" value="1"/>
</dbReference>
<sequence length="490" mass="54540">MDMGSLRDDDLDALIFSLPNASPDFELLGSNLGFDGPEANTTKSVNTSDGVSELVLVPDFYPLDSQYTERHSNLSTFPNKDILQDGTAFADSQWPDFTGPDLAEIWDTLPSQYRFDDFIAVPGSFTLLEQGEEATGSEINTKRRCRIPPDAKKLLEECFERHKHDPYLEKNDIKELAEATQLSLRQIRTFFANARARKLPPPSSPSSGEPRPNVMDEAKSTPTTDPELMIKPIIASMGKPVVVKKRKCSKDQEAQRLPLSTSIDIPKQPTLDQQGPMERFLSSSPEDEGISEDAIREAAASFASNQRTERPSNERRPSSKADAMSVSDTAFSSNSGSTSSHASVDSVTNRGPRRGRKRQRETPLQEAKSIVRKPSHPSKIFQCTFCQADFAQKYDWRRHEESVHFPQKEWICMPDGPSTQSSTQSSTSTCAICALPNPSPAHISSHNSTSCLSSPRASRAFTRKDKLLQHLAQVHKQAQFQPHMATWCRP</sequence>
<dbReference type="GO" id="GO:0008270">
    <property type="term" value="F:zinc ion binding"/>
    <property type="evidence" value="ECO:0007669"/>
    <property type="project" value="UniProtKB-KW"/>
</dbReference>
<organism evidence="7 8">
    <name type="scientific">Glonium stellatum</name>
    <dbReference type="NCBI Taxonomy" id="574774"/>
    <lineage>
        <taxon>Eukaryota</taxon>
        <taxon>Fungi</taxon>
        <taxon>Dikarya</taxon>
        <taxon>Ascomycota</taxon>
        <taxon>Pezizomycotina</taxon>
        <taxon>Dothideomycetes</taxon>
        <taxon>Pleosporomycetidae</taxon>
        <taxon>Gloniales</taxon>
        <taxon>Gloniaceae</taxon>
        <taxon>Glonium</taxon>
    </lineage>
</organism>
<feature type="domain" description="C2H2-type" evidence="6">
    <location>
        <begin position="381"/>
        <end position="409"/>
    </location>
</feature>
<feature type="non-terminal residue" evidence="7">
    <location>
        <position position="1"/>
    </location>
</feature>
<keyword evidence="2 3" id="KW-0238">DNA-binding</keyword>
<name>A0A8E2EU97_9PEZI</name>
<dbReference type="InterPro" id="IPR009057">
    <property type="entry name" value="Homeodomain-like_sf"/>
</dbReference>
<dbReference type="SMART" id="SM00389">
    <property type="entry name" value="HOX"/>
    <property type="match status" value="1"/>
</dbReference>
<dbReference type="EMBL" id="KV750392">
    <property type="protein sequence ID" value="OCL04996.1"/>
    <property type="molecule type" value="Genomic_DNA"/>
</dbReference>
<comment type="subcellular location">
    <subcellularLocation>
        <location evidence="2 3">Nucleus</location>
    </subcellularLocation>
</comment>
<evidence type="ECO:0008006" key="9">
    <source>
        <dbReference type="Google" id="ProtNLM"/>
    </source>
</evidence>
<evidence type="ECO:0000256" key="1">
    <source>
        <dbReference type="PROSITE-ProRule" id="PRU00042"/>
    </source>
</evidence>
<dbReference type="InterPro" id="IPR013087">
    <property type="entry name" value="Znf_C2H2_type"/>
</dbReference>
<dbReference type="Proteomes" id="UP000250140">
    <property type="component" value="Unassembled WGS sequence"/>
</dbReference>
<keyword evidence="1" id="KW-0479">Metal-binding</keyword>
<dbReference type="SUPFAM" id="SSF46689">
    <property type="entry name" value="Homeodomain-like"/>
    <property type="match status" value="1"/>
</dbReference>
<dbReference type="AlphaFoldDB" id="A0A8E2EU97"/>
<dbReference type="OrthoDB" id="5399138at2759"/>
<feature type="compositionally biased region" description="Basic and acidic residues" evidence="4">
    <location>
        <begin position="307"/>
        <end position="319"/>
    </location>
</feature>
<feature type="region of interest" description="Disordered" evidence="4">
    <location>
        <begin position="245"/>
        <end position="373"/>
    </location>
</feature>
<evidence type="ECO:0000259" key="5">
    <source>
        <dbReference type="PROSITE" id="PS50071"/>
    </source>
</evidence>
<keyword evidence="1" id="KW-0863">Zinc-finger</keyword>
<keyword evidence="2 3" id="KW-0371">Homeobox</keyword>
<dbReference type="GO" id="GO:0003677">
    <property type="term" value="F:DNA binding"/>
    <property type="evidence" value="ECO:0007669"/>
    <property type="project" value="UniProtKB-UniRule"/>
</dbReference>
<keyword evidence="8" id="KW-1185">Reference proteome</keyword>
<gene>
    <name evidence="7" type="ORF">AOQ84DRAFT_225304</name>
</gene>
<feature type="region of interest" description="Disordered" evidence="4">
    <location>
        <begin position="193"/>
        <end position="230"/>
    </location>
</feature>
<proteinExistence type="predicted"/>
<accession>A0A8E2EU97</accession>
<dbReference type="InterPro" id="IPR001356">
    <property type="entry name" value="HD"/>
</dbReference>
<dbReference type="PROSITE" id="PS50071">
    <property type="entry name" value="HOMEOBOX_2"/>
    <property type="match status" value="1"/>
</dbReference>
<keyword evidence="2 3" id="KW-0539">Nucleus</keyword>
<evidence type="ECO:0000256" key="4">
    <source>
        <dbReference type="SAM" id="MobiDB-lite"/>
    </source>
</evidence>
<feature type="compositionally biased region" description="Low complexity" evidence="4">
    <location>
        <begin position="327"/>
        <end position="343"/>
    </location>
</feature>
<feature type="DNA-binding region" description="Homeobox" evidence="2">
    <location>
        <begin position="140"/>
        <end position="202"/>
    </location>
</feature>
<evidence type="ECO:0000256" key="3">
    <source>
        <dbReference type="RuleBase" id="RU000682"/>
    </source>
</evidence>
<evidence type="ECO:0000259" key="6">
    <source>
        <dbReference type="PROSITE" id="PS50157"/>
    </source>
</evidence>
<keyword evidence="1" id="KW-0862">Zinc</keyword>
<dbReference type="GO" id="GO:0005634">
    <property type="term" value="C:nucleus"/>
    <property type="evidence" value="ECO:0007669"/>
    <property type="project" value="UniProtKB-SubCell"/>
</dbReference>
<reference evidence="7 8" key="1">
    <citation type="journal article" date="2016" name="Nat. Commun.">
        <title>Ectomycorrhizal ecology is imprinted in the genome of the dominant symbiotic fungus Cenococcum geophilum.</title>
        <authorList>
            <consortium name="DOE Joint Genome Institute"/>
            <person name="Peter M."/>
            <person name="Kohler A."/>
            <person name="Ohm R.A."/>
            <person name="Kuo A."/>
            <person name="Krutzmann J."/>
            <person name="Morin E."/>
            <person name="Arend M."/>
            <person name="Barry K.W."/>
            <person name="Binder M."/>
            <person name="Choi C."/>
            <person name="Clum A."/>
            <person name="Copeland A."/>
            <person name="Grisel N."/>
            <person name="Haridas S."/>
            <person name="Kipfer T."/>
            <person name="LaButti K."/>
            <person name="Lindquist E."/>
            <person name="Lipzen A."/>
            <person name="Maire R."/>
            <person name="Meier B."/>
            <person name="Mihaltcheva S."/>
            <person name="Molinier V."/>
            <person name="Murat C."/>
            <person name="Poggeler S."/>
            <person name="Quandt C.A."/>
            <person name="Sperisen C."/>
            <person name="Tritt A."/>
            <person name="Tisserant E."/>
            <person name="Crous P.W."/>
            <person name="Henrissat B."/>
            <person name="Nehls U."/>
            <person name="Egli S."/>
            <person name="Spatafora J.W."/>
            <person name="Grigoriev I.V."/>
            <person name="Martin F.M."/>
        </authorList>
    </citation>
    <scope>NUCLEOTIDE SEQUENCE [LARGE SCALE GENOMIC DNA]</scope>
    <source>
        <strain evidence="7 8">CBS 207.34</strain>
    </source>
</reference>
<dbReference type="PROSITE" id="PS50157">
    <property type="entry name" value="ZINC_FINGER_C2H2_2"/>
    <property type="match status" value="1"/>
</dbReference>
<evidence type="ECO:0000313" key="7">
    <source>
        <dbReference type="EMBL" id="OCL04996.1"/>
    </source>
</evidence>